<dbReference type="InterPro" id="IPR004629">
    <property type="entry name" value="WecG_TagA_CpsF"/>
</dbReference>
<evidence type="ECO:0000256" key="1">
    <source>
        <dbReference type="ARBA" id="ARBA00022676"/>
    </source>
</evidence>
<reference evidence="3 4" key="1">
    <citation type="submission" date="2024-06" db="EMBL/GenBank/DDBJ databases">
        <title>The Natural Products Discovery Center: Release of the First 8490 Sequenced Strains for Exploring Actinobacteria Biosynthetic Diversity.</title>
        <authorList>
            <person name="Kalkreuter E."/>
            <person name="Kautsar S.A."/>
            <person name="Yang D."/>
            <person name="Bader C.D."/>
            <person name="Teijaro C.N."/>
            <person name="Fluegel L."/>
            <person name="Davis C.M."/>
            <person name="Simpson J.R."/>
            <person name="Lauterbach L."/>
            <person name="Steele A.D."/>
            <person name="Gui C."/>
            <person name="Meng S."/>
            <person name="Li G."/>
            <person name="Viehrig K."/>
            <person name="Ye F."/>
            <person name="Su P."/>
            <person name="Kiefer A.F."/>
            <person name="Nichols A."/>
            <person name="Cepeda A.J."/>
            <person name="Yan W."/>
            <person name="Fan B."/>
            <person name="Jiang Y."/>
            <person name="Adhikari A."/>
            <person name="Zheng C.-J."/>
            <person name="Schuster L."/>
            <person name="Cowan T.M."/>
            <person name="Smanski M.J."/>
            <person name="Chevrette M.G."/>
            <person name="De Carvalho L.P.S."/>
            <person name="Shen B."/>
        </authorList>
    </citation>
    <scope>NUCLEOTIDE SEQUENCE [LARGE SCALE GENOMIC DNA]</scope>
    <source>
        <strain evidence="3 4">NPDC048946</strain>
    </source>
</reference>
<keyword evidence="2" id="KW-0808">Transferase</keyword>
<comment type="caution">
    <text evidence="3">The sequence shown here is derived from an EMBL/GenBank/DDBJ whole genome shotgun (WGS) entry which is preliminary data.</text>
</comment>
<accession>A0ABV3DD53</accession>
<protein>
    <submittedName>
        <fullName evidence="3">WecB/TagA/CpsF family glycosyltransferase</fullName>
    </submittedName>
</protein>
<dbReference type="Proteomes" id="UP001551482">
    <property type="component" value="Unassembled WGS sequence"/>
</dbReference>
<dbReference type="EMBL" id="JBEZFP010000017">
    <property type="protein sequence ID" value="MEU8133670.1"/>
    <property type="molecule type" value="Genomic_DNA"/>
</dbReference>
<dbReference type="RefSeq" id="WP_358351549.1">
    <property type="nucleotide sequence ID" value="NZ_JBEZFP010000017.1"/>
</dbReference>
<proteinExistence type="predicted"/>
<gene>
    <name evidence="3" type="ORF">AB0C36_09195</name>
</gene>
<organism evidence="3 4">
    <name type="scientific">Streptodolium elevatio</name>
    <dbReference type="NCBI Taxonomy" id="3157996"/>
    <lineage>
        <taxon>Bacteria</taxon>
        <taxon>Bacillati</taxon>
        <taxon>Actinomycetota</taxon>
        <taxon>Actinomycetes</taxon>
        <taxon>Kitasatosporales</taxon>
        <taxon>Streptomycetaceae</taxon>
        <taxon>Streptodolium</taxon>
    </lineage>
</organism>
<dbReference type="PANTHER" id="PTHR34136:SF1">
    <property type="entry name" value="UDP-N-ACETYL-D-MANNOSAMINURONIC ACID TRANSFERASE"/>
    <property type="match status" value="1"/>
</dbReference>
<dbReference type="PANTHER" id="PTHR34136">
    <property type="match status" value="1"/>
</dbReference>
<sequence length="242" mass="26622">MSGIARVDVLGVGISVVNRAAAVHEITRWIDTGERHYVCVTDVQGVMASRRDRELRRAHNESGLTVPGGTAMVRAGHRAGAPGMRQVTGPDLMLDVLARAVERGWTSYFYGGAEGVPEMLANHLGLRFPGLKVVGAYSPPSRPLTPREHAAITARINGSGADLLWVGLPTPEQERWMAEHRGRLEAPVVLGVGTAFDSHASRRSQSWATGPRRLWQRYARDNPAYLTRIALRRPRLRMPADR</sequence>
<name>A0ABV3DD53_9ACTN</name>
<evidence type="ECO:0000256" key="2">
    <source>
        <dbReference type="ARBA" id="ARBA00022679"/>
    </source>
</evidence>
<dbReference type="Pfam" id="PF03808">
    <property type="entry name" value="Glyco_tran_WecG"/>
    <property type="match status" value="1"/>
</dbReference>
<evidence type="ECO:0000313" key="4">
    <source>
        <dbReference type="Proteomes" id="UP001551482"/>
    </source>
</evidence>
<dbReference type="CDD" id="cd06533">
    <property type="entry name" value="Glyco_transf_WecG_TagA"/>
    <property type="match status" value="1"/>
</dbReference>
<keyword evidence="1" id="KW-0328">Glycosyltransferase</keyword>
<dbReference type="NCBIfam" id="TIGR00696">
    <property type="entry name" value="wecG_tagA_cpsF"/>
    <property type="match status" value="1"/>
</dbReference>
<evidence type="ECO:0000313" key="3">
    <source>
        <dbReference type="EMBL" id="MEU8133670.1"/>
    </source>
</evidence>
<keyword evidence="4" id="KW-1185">Reference proteome</keyword>